<sequence>MTEISFNSIILAMATTPQSLKQFNGDIGSDEPGRMRAASGPVDPSQGPVGVGLRESDSDKGWKVVLVHVTRRFAEFLEDGEILLIGDDLGGDGSVHFEPLGTLTPLMEIDYGAHFWAVAASAHWAWKVIGLDECGL</sequence>
<reference evidence="4 5" key="1">
    <citation type="submission" date="2019-08" db="EMBL/GenBank/DDBJ databases">
        <title>Draft genome sequences of two oriental melons (Cucumis melo L. var makuwa).</title>
        <authorList>
            <person name="Kwon S.-Y."/>
        </authorList>
    </citation>
    <scope>NUCLEOTIDE SEQUENCE [LARGE SCALE GENOMIC DNA]</scope>
    <source>
        <strain evidence="5">cv. Chang Bougi</strain>
        <strain evidence="4">cv. SW 3</strain>
        <tissue evidence="3">Leaf</tissue>
    </source>
</reference>
<dbReference type="EMBL" id="SSTD01002102">
    <property type="protein sequence ID" value="TYK28445.1"/>
    <property type="molecule type" value="Genomic_DNA"/>
</dbReference>
<feature type="region of interest" description="Disordered" evidence="1">
    <location>
        <begin position="26"/>
        <end position="54"/>
    </location>
</feature>
<evidence type="ECO:0000313" key="5">
    <source>
        <dbReference type="Proteomes" id="UP000321947"/>
    </source>
</evidence>
<organism evidence="3 5">
    <name type="scientific">Cucumis melo var. makuwa</name>
    <name type="common">Oriental melon</name>
    <dbReference type="NCBI Taxonomy" id="1194695"/>
    <lineage>
        <taxon>Eukaryota</taxon>
        <taxon>Viridiplantae</taxon>
        <taxon>Streptophyta</taxon>
        <taxon>Embryophyta</taxon>
        <taxon>Tracheophyta</taxon>
        <taxon>Spermatophyta</taxon>
        <taxon>Magnoliopsida</taxon>
        <taxon>eudicotyledons</taxon>
        <taxon>Gunneridae</taxon>
        <taxon>Pentapetalae</taxon>
        <taxon>rosids</taxon>
        <taxon>fabids</taxon>
        <taxon>Cucurbitales</taxon>
        <taxon>Cucurbitaceae</taxon>
        <taxon>Benincaseae</taxon>
        <taxon>Cucumis</taxon>
    </lineage>
</organism>
<dbReference type="Proteomes" id="UP000321393">
    <property type="component" value="Unassembled WGS sequence"/>
</dbReference>
<dbReference type="Proteomes" id="UP000321947">
    <property type="component" value="Unassembled WGS sequence"/>
</dbReference>
<dbReference type="EMBL" id="SSTE01006842">
    <property type="protein sequence ID" value="KAA0058092.1"/>
    <property type="molecule type" value="Genomic_DNA"/>
</dbReference>
<evidence type="ECO:0000313" key="3">
    <source>
        <dbReference type="EMBL" id="TYK28445.1"/>
    </source>
</evidence>
<gene>
    <name evidence="3" type="ORF">E5676_scaffold629G00770</name>
    <name evidence="2" type="ORF">E6C27_scaffold274G004000</name>
</gene>
<accession>A0A5D3DYP5</accession>
<evidence type="ECO:0000256" key="1">
    <source>
        <dbReference type="SAM" id="MobiDB-lite"/>
    </source>
</evidence>
<proteinExistence type="predicted"/>
<comment type="caution">
    <text evidence="3">The sequence shown here is derived from an EMBL/GenBank/DDBJ whole genome shotgun (WGS) entry which is preliminary data.</text>
</comment>
<dbReference type="AlphaFoldDB" id="A0A5D3DYP5"/>
<evidence type="ECO:0000313" key="2">
    <source>
        <dbReference type="EMBL" id="KAA0058092.1"/>
    </source>
</evidence>
<protein>
    <submittedName>
        <fullName evidence="3">Uncharacterized protein</fullName>
    </submittedName>
</protein>
<name>A0A5D3DYP5_CUCMM</name>
<evidence type="ECO:0000313" key="4">
    <source>
        <dbReference type="Proteomes" id="UP000321393"/>
    </source>
</evidence>